<dbReference type="EMBL" id="JAIQCV010000007">
    <property type="protein sequence ID" value="KAH1081034.1"/>
    <property type="molecule type" value="Genomic_DNA"/>
</dbReference>
<evidence type="ECO:0000313" key="2">
    <source>
        <dbReference type="Proteomes" id="UP000828251"/>
    </source>
</evidence>
<reference evidence="1 2" key="1">
    <citation type="journal article" date="2021" name="Plant Biotechnol. J.">
        <title>Multi-omics assisted identification of the key and species-specific regulatory components of drought-tolerant mechanisms in Gossypium stocksii.</title>
        <authorList>
            <person name="Yu D."/>
            <person name="Ke L."/>
            <person name="Zhang D."/>
            <person name="Wu Y."/>
            <person name="Sun Y."/>
            <person name="Mei J."/>
            <person name="Sun J."/>
            <person name="Sun Y."/>
        </authorList>
    </citation>
    <scope>NUCLEOTIDE SEQUENCE [LARGE SCALE GENOMIC DNA]</scope>
    <source>
        <strain evidence="2">cv. E1</strain>
        <tissue evidence="1">Leaf</tissue>
    </source>
</reference>
<gene>
    <name evidence="1" type="ORF">J1N35_020795</name>
</gene>
<comment type="caution">
    <text evidence="1">The sequence shown here is derived from an EMBL/GenBank/DDBJ whole genome shotgun (WGS) entry which is preliminary data.</text>
</comment>
<protein>
    <submittedName>
        <fullName evidence="1">Uncharacterized protein</fullName>
    </submittedName>
</protein>
<name>A0A9D3VFI8_9ROSI</name>
<organism evidence="1 2">
    <name type="scientific">Gossypium stocksii</name>
    <dbReference type="NCBI Taxonomy" id="47602"/>
    <lineage>
        <taxon>Eukaryota</taxon>
        <taxon>Viridiplantae</taxon>
        <taxon>Streptophyta</taxon>
        <taxon>Embryophyta</taxon>
        <taxon>Tracheophyta</taxon>
        <taxon>Spermatophyta</taxon>
        <taxon>Magnoliopsida</taxon>
        <taxon>eudicotyledons</taxon>
        <taxon>Gunneridae</taxon>
        <taxon>Pentapetalae</taxon>
        <taxon>rosids</taxon>
        <taxon>malvids</taxon>
        <taxon>Malvales</taxon>
        <taxon>Malvaceae</taxon>
        <taxon>Malvoideae</taxon>
        <taxon>Gossypium</taxon>
    </lineage>
</organism>
<accession>A0A9D3VFI8</accession>
<evidence type="ECO:0000313" key="1">
    <source>
        <dbReference type="EMBL" id="KAH1081034.1"/>
    </source>
</evidence>
<keyword evidence="2" id="KW-1185">Reference proteome</keyword>
<proteinExistence type="predicted"/>
<dbReference type="Proteomes" id="UP000828251">
    <property type="component" value="Unassembled WGS sequence"/>
</dbReference>
<dbReference type="AlphaFoldDB" id="A0A9D3VFI8"/>
<sequence length="124" mass="14119">MLYINILSLSHLKVGLPNISFIYIFEGIRIKISLRENPIFVDLMALSEIYLLLQEVTSLFILLTTLARLLNHAISTLPRPSNPNLVSTNTNPSYSVFLPAEGETLMNEQYSPCWWPQSLFPHLS</sequence>